<dbReference type="STRING" id="1229831.M832_04780"/>
<reference evidence="2 3" key="1">
    <citation type="journal article" date="2014" name="Syst. Appl. Microbiol.">
        <title>Evidence for the existence of two new members of the family Chlamydiaceae and proposal of Chlamydia avium sp. nov. and Chlamydia gallinacea sp. nov.</title>
        <authorList>
            <person name="Sachse K."/>
            <person name="Laroucau K."/>
            <person name="Riege K."/>
            <person name="Wehner S."/>
            <person name="Dilcher M."/>
            <person name="Creasy H.H."/>
            <person name="Weidmann M."/>
            <person name="Myers G."/>
            <person name="Vorimore F."/>
            <person name="Vicari N."/>
            <person name="Magnino S."/>
            <person name="Liebler-Tenorio E."/>
            <person name="Ruettger A."/>
            <person name="Bavoil P.M."/>
            <person name="Hufert F.T."/>
            <person name="Rossello-Mora R."/>
            <person name="Marz M."/>
        </authorList>
    </citation>
    <scope>NUCLEOTIDE SEQUENCE [LARGE SCALE GENOMIC DNA]</scope>
    <source>
        <strain evidence="2 3">10DC88</strain>
    </source>
</reference>
<dbReference type="EMBL" id="CP006571">
    <property type="protein sequence ID" value="AHK63341.1"/>
    <property type="molecule type" value="Genomic_DNA"/>
</dbReference>
<evidence type="ECO:0000256" key="1">
    <source>
        <dbReference type="SAM" id="Phobius"/>
    </source>
</evidence>
<sequence length="102" mass="12084">MYRSHQITFSLPSQSLFKFPLIKEPPHLICKKDFLYFLLGAFLFNRMYKFLSKIGITRLTMFVLYAFMWVSMIYLSAFCVLHLLCCCTTHSTSKSKRSVFMK</sequence>
<name>W8JFK3_9CHLA</name>
<evidence type="ECO:0000313" key="2">
    <source>
        <dbReference type="EMBL" id="AHK63341.1"/>
    </source>
</evidence>
<dbReference type="Proteomes" id="UP000019433">
    <property type="component" value="Chromosome"/>
</dbReference>
<feature type="transmembrane region" description="Helical" evidence="1">
    <location>
        <begin position="63"/>
        <end position="84"/>
    </location>
</feature>
<proteinExistence type="predicted"/>
<protein>
    <submittedName>
        <fullName evidence="2">Uncharacterized protein</fullName>
    </submittedName>
</protein>
<dbReference type="AlphaFoldDB" id="W8JFK3"/>
<accession>W8JFK3</accession>
<keyword evidence="1" id="KW-1133">Transmembrane helix</keyword>
<evidence type="ECO:0000313" key="3">
    <source>
        <dbReference type="Proteomes" id="UP000019433"/>
    </source>
</evidence>
<gene>
    <name evidence="2" type="ORF">M832_04780</name>
</gene>
<dbReference type="HOGENOM" id="CLU_169496_0_0_0"/>
<keyword evidence="1" id="KW-0812">Transmembrane</keyword>
<keyword evidence="1" id="KW-0472">Membrane</keyword>
<organism evidence="2 3">
    <name type="scientific">Chlamydia avium 10DC88</name>
    <dbReference type="NCBI Taxonomy" id="1229831"/>
    <lineage>
        <taxon>Bacteria</taxon>
        <taxon>Pseudomonadati</taxon>
        <taxon>Chlamydiota</taxon>
        <taxon>Chlamydiia</taxon>
        <taxon>Chlamydiales</taxon>
        <taxon>Chlamydiaceae</taxon>
        <taxon>Chlamydia/Chlamydophila group</taxon>
        <taxon>Chlamydia</taxon>
    </lineage>
</organism>
<dbReference type="KEGG" id="cav:M832_04780"/>